<feature type="binding site" evidence="9 11">
    <location>
        <position position="118"/>
    </location>
    <ligand>
        <name>substrate</name>
    </ligand>
</feature>
<dbReference type="UniPathway" id="UPA00251">
    <property type="reaction ID" value="UER00316"/>
</dbReference>
<dbReference type="InterPro" id="IPR036453">
    <property type="entry name" value="GluRdtase_dimer_dom_sf"/>
</dbReference>
<keyword evidence="4 9" id="KW-0521">NADP</keyword>
<reference evidence="18 19" key="1">
    <citation type="journal article" date="2016" name="Front. Microbiol.">
        <title>Single-Cell (Meta-)Genomics of a Dimorphic Candidatus Thiomargarita nelsonii Reveals Genomic Plasticity.</title>
        <authorList>
            <person name="Flood B.E."/>
            <person name="Fliss P."/>
            <person name="Jones D.S."/>
            <person name="Dick G.J."/>
            <person name="Jain S."/>
            <person name="Kaster A.K."/>
            <person name="Winkel M."/>
            <person name="Mussmann M."/>
            <person name="Bailey J."/>
        </authorList>
    </citation>
    <scope>NUCLEOTIDE SEQUENCE [LARGE SCALE GENOMIC DNA]</scope>
    <source>
        <strain evidence="18">Hydrate Ridge</strain>
    </source>
</reference>
<dbReference type="SUPFAM" id="SSF51735">
    <property type="entry name" value="NAD(P)-binding Rossmann-fold domains"/>
    <property type="match status" value="1"/>
</dbReference>
<keyword evidence="6 9" id="KW-0627">Porphyrin biosynthesis</keyword>
<comment type="pathway">
    <text evidence="1 9 14">Porphyrin-containing compound metabolism; protoporphyrin-IX biosynthesis; 5-aminolevulinate from L-glutamyl-tRNA(Glu): step 1/2.</text>
</comment>
<feature type="binding site" evidence="9 11">
    <location>
        <begin position="49"/>
        <end position="52"/>
    </location>
    <ligand>
        <name>substrate</name>
    </ligand>
</feature>
<dbReference type="Gene3D" id="3.40.50.720">
    <property type="entry name" value="NAD(P)-binding Rossmann-like Domain"/>
    <property type="match status" value="1"/>
</dbReference>
<evidence type="ECO:0000256" key="9">
    <source>
        <dbReference type="HAMAP-Rule" id="MF_00087"/>
    </source>
</evidence>
<dbReference type="NCBIfam" id="TIGR01035">
    <property type="entry name" value="hemA"/>
    <property type="match status" value="1"/>
</dbReference>
<evidence type="ECO:0000256" key="5">
    <source>
        <dbReference type="ARBA" id="ARBA00023002"/>
    </source>
</evidence>
<feature type="active site" description="Nucleophile" evidence="9 10">
    <location>
        <position position="50"/>
    </location>
</feature>
<evidence type="ECO:0000256" key="12">
    <source>
        <dbReference type="PIRSR" id="PIRSR000445-3"/>
    </source>
</evidence>
<feature type="domain" description="Quinate/shikimate 5-dehydrogenase/glutamyl-tRNA reductase" evidence="16">
    <location>
        <begin position="170"/>
        <end position="304"/>
    </location>
</feature>
<dbReference type="EC" id="1.2.1.70" evidence="3 9"/>
<gene>
    <name evidence="9" type="primary">hemA</name>
    <name evidence="18" type="ORF">PN36_16960</name>
</gene>
<evidence type="ECO:0000259" key="17">
    <source>
        <dbReference type="Pfam" id="PF05201"/>
    </source>
</evidence>
<evidence type="ECO:0000256" key="2">
    <source>
        <dbReference type="ARBA" id="ARBA00005916"/>
    </source>
</evidence>
<dbReference type="PIRSF" id="PIRSF000445">
    <property type="entry name" value="4pyrrol_synth_GluRdtase"/>
    <property type="match status" value="1"/>
</dbReference>
<feature type="site" description="Important for activity" evidence="9 13">
    <location>
        <position position="97"/>
    </location>
</feature>
<dbReference type="FunFam" id="3.40.50.720:FF:000031">
    <property type="entry name" value="Glutamyl-tRNA reductase"/>
    <property type="match status" value="1"/>
</dbReference>
<dbReference type="GO" id="GO:0050661">
    <property type="term" value="F:NADP binding"/>
    <property type="evidence" value="ECO:0007669"/>
    <property type="project" value="InterPro"/>
</dbReference>
<feature type="domain" description="Tetrapyrrole biosynthesis glutamyl-tRNA reductase dimerisation" evidence="15">
    <location>
        <begin position="318"/>
        <end position="415"/>
    </location>
</feature>
<dbReference type="InterPro" id="IPR036291">
    <property type="entry name" value="NAD(P)-bd_dom_sf"/>
</dbReference>
<feature type="binding site" evidence="9 11">
    <location>
        <position position="107"/>
    </location>
    <ligand>
        <name>substrate</name>
    </ligand>
</feature>
<dbReference type="SUPFAM" id="SSF69075">
    <property type="entry name" value="Glutamyl tRNA-reductase dimerization domain"/>
    <property type="match status" value="1"/>
</dbReference>
<dbReference type="InterPro" id="IPR006151">
    <property type="entry name" value="Shikm_DH/Glu-tRNA_Rdtase"/>
</dbReference>
<dbReference type="GO" id="GO:0019353">
    <property type="term" value="P:protoporphyrinogen IX biosynthetic process from glutamate"/>
    <property type="evidence" value="ECO:0007669"/>
    <property type="project" value="TreeGrafter"/>
</dbReference>
<keyword evidence="5 9" id="KW-0560">Oxidoreductase</keyword>
<evidence type="ECO:0000256" key="3">
    <source>
        <dbReference type="ARBA" id="ARBA00012970"/>
    </source>
</evidence>
<evidence type="ECO:0000313" key="19">
    <source>
        <dbReference type="Proteomes" id="UP000030428"/>
    </source>
</evidence>
<evidence type="ECO:0000256" key="13">
    <source>
        <dbReference type="PIRSR" id="PIRSR000445-4"/>
    </source>
</evidence>
<comment type="domain">
    <text evidence="9">Possesses an unusual extended V-shaped dimeric structure with each monomer consisting of three distinct domains arranged along a curved 'spinal' alpha-helix. The N-terminal catalytic domain specifically recognizes the glutamate moiety of the substrate. The second domain is the NADPH-binding domain, and the third C-terminal domain is responsible for dimerization.</text>
</comment>
<comment type="function">
    <text evidence="9">Catalyzes the NADPH-dependent reduction of glutamyl-tRNA(Glu) to glutamate 1-semialdehyde (GSA).</text>
</comment>
<dbReference type="PROSITE" id="PS00747">
    <property type="entry name" value="GLUTR"/>
    <property type="match status" value="1"/>
</dbReference>
<comment type="subunit">
    <text evidence="9">Homodimer.</text>
</comment>
<evidence type="ECO:0000313" key="18">
    <source>
        <dbReference type="EMBL" id="KHD09579.1"/>
    </source>
</evidence>
<comment type="catalytic activity">
    <reaction evidence="7 9 14">
        <text>(S)-4-amino-5-oxopentanoate + tRNA(Glu) + NADP(+) = L-glutamyl-tRNA(Glu) + NADPH + H(+)</text>
        <dbReference type="Rhea" id="RHEA:12344"/>
        <dbReference type="Rhea" id="RHEA-COMP:9663"/>
        <dbReference type="Rhea" id="RHEA-COMP:9680"/>
        <dbReference type="ChEBI" id="CHEBI:15378"/>
        <dbReference type="ChEBI" id="CHEBI:57501"/>
        <dbReference type="ChEBI" id="CHEBI:57783"/>
        <dbReference type="ChEBI" id="CHEBI:58349"/>
        <dbReference type="ChEBI" id="CHEBI:78442"/>
        <dbReference type="ChEBI" id="CHEBI:78520"/>
        <dbReference type="EC" id="1.2.1.70"/>
    </reaction>
</comment>
<evidence type="ECO:0000256" key="10">
    <source>
        <dbReference type="PIRSR" id="PIRSR000445-1"/>
    </source>
</evidence>
<sequence>MQLFAFGLNHNTAPVQIREQVNFSPEQIKHALHDLVDRQLVQEIVIISTCNRTELYCGLDDDTTQVIINWLSQYHNVSSQLLEQHLYTYKQVDVVRHLLRVACGLDSMILGEAQILGQIKSAYHTAREAGATGQLLNKLFEHSFFVAKHVRTDTAIGSSPVSVAFAAVRLAQQIFGDLSGNTALLIGAGETIELAARHLHENNLGRMIVANRTIERARQVAKEFAGYAITLEEIPFHLAEADVVFSSTASPLPILNQIDVKKAIKIRKHRPMFMVDIAVPRDIDPTVGDLEDVYLYSVDDLNEVIQENLRSRGQAAQKAEELIDTQVTHFLGWWNSLDVVDTICHLRAQAQETRQQLVAKAKRMIDNGKTPYDVIDYLGHTLTNTLMHTPCVQLRQAGYDGHEELMIAAQQLFQLIDDDN</sequence>
<evidence type="ECO:0000256" key="11">
    <source>
        <dbReference type="PIRSR" id="PIRSR000445-2"/>
    </source>
</evidence>
<dbReference type="CDD" id="cd05213">
    <property type="entry name" value="NAD_bind_Glutamyl_tRNA_reduct"/>
    <property type="match status" value="1"/>
</dbReference>
<evidence type="ECO:0000256" key="4">
    <source>
        <dbReference type="ARBA" id="ARBA00022857"/>
    </source>
</evidence>
<dbReference type="Gene3D" id="3.30.460.30">
    <property type="entry name" value="Glutamyl-tRNA reductase, N-terminal domain"/>
    <property type="match status" value="1"/>
</dbReference>
<feature type="binding site" evidence="9 12">
    <location>
        <begin position="187"/>
        <end position="192"/>
    </location>
    <ligand>
        <name>NADP(+)</name>
        <dbReference type="ChEBI" id="CHEBI:58349"/>
    </ligand>
</feature>
<dbReference type="InterPro" id="IPR015896">
    <property type="entry name" value="4pyrrol_synth_GluRdtase_dimer"/>
</dbReference>
<name>A0A0A6P1R2_9GAMM</name>
<evidence type="ECO:0000256" key="1">
    <source>
        <dbReference type="ARBA" id="ARBA00005059"/>
    </source>
</evidence>
<dbReference type="Pfam" id="PF00745">
    <property type="entry name" value="GlutR_dimer"/>
    <property type="match status" value="1"/>
</dbReference>
<dbReference type="InterPro" id="IPR036343">
    <property type="entry name" value="GluRdtase_N_sf"/>
</dbReference>
<keyword evidence="19" id="KW-1185">Reference proteome</keyword>
<proteinExistence type="inferred from homology"/>
<dbReference type="Pfam" id="PF01488">
    <property type="entry name" value="Shikimate_DH"/>
    <property type="match status" value="1"/>
</dbReference>
<dbReference type="GO" id="GO:0008883">
    <property type="term" value="F:glutamyl-tRNA reductase activity"/>
    <property type="evidence" value="ECO:0007669"/>
    <property type="project" value="UniProtKB-UniRule"/>
</dbReference>
<comment type="similarity">
    <text evidence="2 9 14">Belongs to the glutamyl-tRNA reductase family.</text>
</comment>
<dbReference type="InterPro" id="IPR015895">
    <property type="entry name" value="4pyrrol_synth_GluRdtase_N"/>
</dbReference>
<dbReference type="InterPro" id="IPR018214">
    <property type="entry name" value="GluRdtase_CS"/>
</dbReference>
<dbReference type="EMBL" id="JSZA02000064">
    <property type="protein sequence ID" value="KHD09579.1"/>
    <property type="molecule type" value="Genomic_DNA"/>
</dbReference>
<dbReference type="PANTHER" id="PTHR43013">
    <property type="entry name" value="GLUTAMYL-TRNA REDUCTASE"/>
    <property type="match status" value="1"/>
</dbReference>
<dbReference type="HAMAP" id="MF_00087">
    <property type="entry name" value="Glu_tRNA_reductase"/>
    <property type="match status" value="1"/>
</dbReference>
<dbReference type="Pfam" id="PF05201">
    <property type="entry name" value="GlutR_N"/>
    <property type="match status" value="1"/>
</dbReference>
<dbReference type="PANTHER" id="PTHR43013:SF1">
    <property type="entry name" value="GLUTAMYL-TRNA REDUCTASE"/>
    <property type="match status" value="1"/>
</dbReference>
<evidence type="ECO:0000259" key="16">
    <source>
        <dbReference type="Pfam" id="PF01488"/>
    </source>
</evidence>
<comment type="miscellaneous">
    <text evidence="9">During catalysis, the active site Cys acts as a nucleophile attacking the alpha-carbonyl group of tRNA-bound glutamate with the formation of a thioester intermediate between enzyme and glutamate, and the concomitant release of tRNA(Glu). The thioester intermediate is finally reduced by direct hydride transfer from NADPH, to form the product GSA.</text>
</comment>
<accession>A0A0A6P1R2</accession>
<feature type="domain" description="Glutamyl-tRNA reductase N-terminal" evidence="17">
    <location>
        <begin position="7"/>
        <end position="154"/>
    </location>
</feature>
<organism evidence="18 19">
    <name type="scientific">Candidatus Thiomargarita nelsonii</name>
    <dbReference type="NCBI Taxonomy" id="1003181"/>
    <lineage>
        <taxon>Bacteria</taxon>
        <taxon>Pseudomonadati</taxon>
        <taxon>Pseudomonadota</taxon>
        <taxon>Gammaproteobacteria</taxon>
        <taxon>Thiotrichales</taxon>
        <taxon>Thiotrichaceae</taxon>
        <taxon>Thiomargarita</taxon>
    </lineage>
</organism>
<feature type="binding site" evidence="9 11">
    <location>
        <begin position="112"/>
        <end position="114"/>
    </location>
    <ligand>
        <name>substrate</name>
    </ligand>
</feature>
<comment type="caution">
    <text evidence="18">The sequence shown here is derived from an EMBL/GenBank/DDBJ whole genome shotgun (WGS) entry which is preliminary data.</text>
</comment>
<evidence type="ECO:0000256" key="7">
    <source>
        <dbReference type="ARBA" id="ARBA00047464"/>
    </source>
</evidence>
<evidence type="ECO:0000256" key="14">
    <source>
        <dbReference type="RuleBase" id="RU000584"/>
    </source>
</evidence>
<evidence type="ECO:0000256" key="8">
    <source>
        <dbReference type="ARBA" id="ARBA00068659"/>
    </source>
</evidence>
<evidence type="ECO:0000256" key="6">
    <source>
        <dbReference type="ARBA" id="ARBA00023244"/>
    </source>
</evidence>
<dbReference type="InterPro" id="IPR000343">
    <property type="entry name" value="4pyrrol_synth_GluRdtase"/>
</dbReference>
<protein>
    <recommendedName>
        <fullName evidence="8 9">Glutamyl-tRNA reductase</fullName>
        <shortName evidence="9">GluTR</shortName>
        <ecNumber evidence="3 9">1.2.1.70</ecNumber>
    </recommendedName>
</protein>
<dbReference type="Proteomes" id="UP000030428">
    <property type="component" value="Unassembled WGS sequence"/>
</dbReference>
<dbReference type="AlphaFoldDB" id="A0A0A6P1R2"/>
<dbReference type="FunFam" id="3.30.460.30:FF:000001">
    <property type="entry name" value="Glutamyl-tRNA reductase"/>
    <property type="match status" value="1"/>
</dbReference>
<evidence type="ECO:0000259" key="15">
    <source>
        <dbReference type="Pfam" id="PF00745"/>
    </source>
</evidence>
<dbReference type="SUPFAM" id="SSF69742">
    <property type="entry name" value="Glutamyl tRNA-reductase catalytic, N-terminal domain"/>
    <property type="match status" value="1"/>
</dbReference>